<dbReference type="SUPFAM" id="SSF55347">
    <property type="entry name" value="Glyceraldehyde-3-phosphate dehydrogenase-like, C-terminal domain"/>
    <property type="match status" value="1"/>
</dbReference>
<evidence type="ECO:0000259" key="5">
    <source>
        <dbReference type="Pfam" id="PF01408"/>
    </source>
</evidence>
<dbReference type="Proteomes" id="UP000076925">
    <property type="component" value="Unassembled WGS sequence"/>
</dbReference>
<dbReference type="PANTHER" id="PTHR22604:SF105">
    <property type="entry name" value="TRANS-1,2-DIHYDROBENZENE-1,2-DIOL DEHYDROGENASE"/>
    <property type="match status" value="1"/>
</dbReference>
<dbReference type="InterPro" id="IPR055170">
    <property type="entry name" value="GFO_IDH_MocA-like_dom"/>
</dbReference>
<protein>
    <recommendedName>
        <fullName evidence="2">Glycosyl hydrolase family 109 protein</fullName>
    </recommendedName>
</protein>
<comment type="caution">
    <text evidence="7">The sequence shown here is derived from an EMBL/GenBank/DDBJ whole genome shotgun (WGS) entry which is preliminary data.</text>
</comment>
<name>A0A139XAR9_9CYAN</name>
<gene>
    <name evidence="7" type="ORF">WA1_17265</name>
</gene>
<dbReference type="PROSITE" id="PS51318">
    <property type="entry name" value="TAT"/>
    <property type="match status" value="1"/>
</dbReference>
<evidence type="ECO:0000313" key="7">
    <source>
        <dbReference type="EMBL" id="KYC41779.1"/>
    </source>
</evidence>
<evidence type="ECO:0000313" key="8">
    <source>
        <dbReference type="Proteomes" id="UP000076925"/>
    </source>
</evidence>
<dbReference type="Gene3D" id="3.30.360.10">
    <property type="entry name" value="Dihydrodipicolinate Reductase, domain 2"/>
    <property type="match status" value="1"/>
</dbReference>
<dbReference type="GO" id="GO:0016491">
    <property type="term" value="F:oxidoreductase activity"/>
    <property type="evidence" value="ECO:0007669"/>
    <property type="project" value="UniProtKB-KW"/>
</dbReference>
<sequence length="394" mass="44098">MFDSFRKELSRRHLLHKAGFGFMAVGVSGAIEYIIKPSRTLAQAAPAPSKEPSLPPEKKLGWAVVGLGKFATEQIMPSFAECKRSKLVALVSGDRAKAEKYARQYGINSKNIYDYQNYDNLRNNPEVDVVYIILPNGLHAEYSIRGAQALKHVMCEKPMANTVEECQAMIDAAKKANRKLMIAYRAQYEPYNLAAIQLAQSGKLGKLKAVTSDHGRILDPKDPADVWRMDKKLAGGGSLYDIGIYSLQAARYITGEEPAEISAFTYSTPGDPRFRQVEENVNFTLRFPSGVLANCTSSYGYSSTKRIQVFGSDAVLELDPATDYYQHRLYINRNNRREEQNIEEKNQFALEIDHLSESILANKQPKTPGKEGLQDVKLMNLIYQAARTGEKVKV</sequence>
<dbReference type="OrthoDB" id="9815825at2"/>
<feature type="domain" description="Gfo/Idh/MocA-like oxidoreductase N-terminal" evidence="5">
    <location>
        <begin position="61"/>
        <end position="184"/>
    </location>
</feature>
<dbReference type="RefSeq" id="WP_017748825.1">
    <property type="nucleotide sequence ID" value="NZ_KQ976354.1"/>
</dbReference>
<keyword evidence="4" id="KW-0472">Membrane</keyword>
<proteinExistence type="inferred from homology"/>
<dbReference type="AlphaFoldDB" id="A0A139XAR9"/>
<dbReference type="PANTHER" id="PTHR22604">
    <property type="entry name" value="OXIDOREDUCTASES"/>
    <property type="match status" value="1"/>
</dbReference>
<reference evidence="7 8" key="1">
    <citation type="journal article" date="2013" name="Genome Biol. Evol.">
        <title>Genomes of Stigonematalean cyanobacteria (subsection V) and the evolution of oxygenic photosynthesis from prokaryotes to plastids.</title>
        <authorList>
            <person name="Dagan T."/>
            <person name="Roettger M."/>
            <person name="Stucken K."/>
            <person name="Landan G."/>
            <person name="Koch R."/>
            <person name="Major P."/>
            <person name="Gould S.B."/>
            <person name="Goremykin V.V."/>
            <person name="Rippka R."/>
            <person name="Tandeau de Marsac N."/>
            <person name="Gugger M."/>
            <person name="Lockhart P.J."/>
            <person name="Allen J.F."/>
            <person name="Brune I."/>
            <person name="Maus I."/>
            <person name="Puhler A."/>
            <person name="Martin W.F."/>
        </authorList>
    </citation>
    <scope>NUCLEOTIDE SEQUENCE [LARGE SCALE GENOMIC DNA]</scope>
    <source>
        <strain evidence="7 8">PCC 7110</strain>
    </source>
</reference>
<evidence type="ECO:0000256" key="4">
    <source>
        <dbReference type="SAM" id="Phobius"/>
    </source>
</evidence>
<evidence type="ECO:0000256" key="1">
    <source>
        <dbReference type="ARBA" id="ARBA00010928"/>
    </source>
</evidence>
<evidence type="ECO:0000259" key="6">
    <source>
        <dbReference type="Pfam" id="PF22725"/>
    </source>
</evidence>
<dbReference type="InterPro" id="IPR036291">
    <property type="entry name" value="NAD(P)-bd_dom_sf"/>
</dbReference>
<dbReference type="InterPro" id="IPR000683">
    <property type="entry name" value="Gfo/Idh/MocA-like_OxRdtase_N"/>
</dbReference>
<dbReference type="STRING" id="128403.WA1_17265"/>
<dbReference type="InterPro" id="IPR006311">
    <property type="entry name" value="TAT_signal"/>
</dbReference>
<feature type="domain" description="GFO/IDH/MocA-like oxidoreductase" evidence="6">
    <location>
        <begin position="194"/>
        <end position="316"/>
    </location>
</feature>
<evidence type="ECO:0000256" key="3">
    <source>
        <dbReference type="ARBA" id="ARBA00023002"/>
    </source>
</evidence>
<comment type="similarity">
    <text evidence="1">Belongs to the Gfo/Idh/MocA family.</text>
</comment>
<keyword evidence="4" id="KW-0812">Transmembrane</keyword>
<dbReference type="SUPFAM" id="SSF51735">
    <property type="entry name" value="NAD(P)-binding Rossmann-fold domains"/>
    <property type="match status" value="1"/>
</dbReference>
<feature type="transmembrane region" description="Helical" evidence="4">
    <location>
        <begin position="14"/>
        <end position="35"/>
    </location>
</feature>
<dbReference type="EMBL" id="ANNX02000020">
    <property type="protein sequence ID" value="KYC41779.1"/>
    <property type="molecule type" value="Genomic_DNA"/>
</dbReference>
<keyword evidence="4" id="KW-1133">Transmembrane helix</keyword>
<dbReference type="InterPro" id="IPR008354">
    <property type="entry name" value="Glc-Fru_OxRdtase_bac"/>
</dbReference>
<evidence type="ECO:0000256" key="2">
    <source>
        <dbReference type="ARBA" id="ARBA00016631"/>
    </source>
</evidence>
<keyword evidence="3" id="KW-0560">Oxidoreductase</keyword>
<accession>A0A139XAR9</accession>
<dbReference type="InterPro" id="IPR050984">
    <property type="entry name" value="Gfo/Idh/MocA_domain"/>
</dbReference>
<dbReference type="Pfam" id="PF22725">
    <property type="entry name" value="GFO_IDH_MocA_C3"/>
    <property type="match status" value="1"/>
</dbReference>
<dbReference type="GO" id="GO:0000166">
    <property type="term" value="F:nucleotide binding"/>
    <property type="evidence" value="ECO:0007669"/>
    <property type="project" value="InterPro"/>
</dbReference>
<dbReference type="Gene3D" id="3.40.50.720">
    <property type="entry name" value="NAD(P)-binding Rossmann-like Domain"/>
    <property type="match status" value="1"/>
</dbReference>
<organism evidence="7 8">
    <name type="scientific">Scytonema hofmannii PCC 7110</name>
    <dbReference type="NCBI Taxonomy" id="128403"/>
    <lineage>
        <taxon>Bacteria</taxon>
        <taxon>Bacillati</taxon>
        <taxon>Cyanobacteriota</taxon>
        <taxon>Cyanophyceae</taxon>
        <taxon>Nostocales</taxon>
        <taxon>Scytonemataceae</taxon>
        <taxon>Scytonema</taxon>
    </lineage>
</organism>
<dbReference type="Pfam" id="PF01408">
    <property type="entry name" value="GFO_IDH_MocA"/>
    <property type="match status" value="1"/>
</dbReference>
<keyword evidence="8" id="KW-1185">Reference proteome</keyword>
<dbReference type="PRINTS" id="PR01775">
    <property type="entry name" value="GLFROXRDTASE"/>
</dbReference>